<dbReference type="GO" id="GO:0008270">
    <property type="term" value="F:zinc ion binding"/>
    <property type="evidence" value="ECO:0007669"/>
    <property type="project" value="UniProtKB-KW"/>
</dbReference>
<protein>
    <recommendedName>
        <fullName evidence="10">Integrase catalytic domain-containing protein</fullName>
    </recommendedName>
</protein>
<dbReference type="Pfam" id="PF25597">
    <property type="entry name" value="SH3_retrovirus"/>
    <property type="match status" value="1"/>
</dbReference>
<evidence type="ECO:0000256" key="2">
    <source>
        <dbReference type="ARBA" id="ARBA00022723"/>
    </source>
</evidence>
<dbReference type="GO" id="GO:0006508">
    <property type="term" value="P:proteolysis"/>
    <property type="evidence" value="ECO:0007669"/>
    <property type="project" value="UniProtKB-KW"/>
</dbReference>
<keyword evidence="2" id="KW-0479">Metal-binding</keyword>
<dbReference type="InterPro" id="IPR036875">
    <property type="entry name" value="Znf_CCHC_sf"/>
</dbReference>
<evidence type="ECO:0000259" key="7">
    <source>
        <dbReference type="PROSITE" id="PS50158"/>
    </source>
</evidence>
<dbReference type="PROSITE" id="PS50158">
    <property type="entry name" value="ZF_CCHC"/>
    <property type="match status" value="1"/>
</dbReference>
<proteinExistence type="predicted"/>
<dbReference type="InterPro" id="IPR057670">
    <property type="entry name" value="SH3_retrovirus"/>
</dbReference>
<dbReference type="InterPro" id="IPR054722">
    <property type="entry name" value="PolX-like_BBD"/>
</dbReference>
<dbReference type="SUPFAM" id="SSF56672">
    <property type="entry name" value="DNA/RNA polymerases"/>
    <property type="match status" value="1"/>
</dbReference>
<sequence>MSSVMAVDLTMVRARPNNSNRRYQPKCQICDQLGHIAKSCPQLHSNGVTVNCAQTSTGKDKNWLLDSAASHNITGDLANLSVHSEYDGTDEVILGDGSGLAVSHIGSLALHSPNRTFILRDTLCVPNLCKNLISVHHLTKQNNVFVELHPFHFFVKDKITGAILIRGACDNGVYTFPGKMVASSSPMVANVHERTSIDGWHKRLGHPSLKIVHNLVKNFCLPVTSKQNFSSLCSSCSINKAHRQPFRVTSLQSHAPLELIYTDVWGPASYTGIDGSRYYLLFVDHYTKYMWFYPMVTKSDVSSIFPHFKKIVENRFQTKIKTLYSDNGCEFIALKSFLSLHGITHYTTAPHTPQQNGVSERRHRHLVEIGLTLLHDASLDLSFWPHAFQTALYLINRQPTPLLQNRSPYEALFGQKPNYLKLRKFGCLCYPLTRPYNFNKMEPKSKPCIFLGYSPTQNAYKCLEPYTHKIYISRHVLFDENQQHPQSVPSQPTRQDQNLFPPFVDVQPPPVHVPSSTMPVSSPAPVLPVGAHTIATSSSGNSPSHPHIDAQPLGQLENPPNLPPPQTQNLSVPPPRVHQMTTRSMNKIFKPKQVNSVSKHPLPQTIEPTSVSQAISQPQWREAMSTELTALMKHGTWDLVPSPSNCNPVGCKWVFRVKRKADGSVDRFKARLVAKGYNQRPGLDYKETFSPVVKPATIRTIMTIAVMNGWELRQMDVNNAFLNGELTETIYMMQPSGFKDLSKPTHVCRLRKAIYGLKQAPRAWYTALKNAILQLGFHTSKADSSLFIYSQGSIISYFLVYVDDLVITGNNSTFVASIIKQLGAKFSLKDMGLLHFFLGIEVVPTQAGLFLSQHKYVRDLLSKTNMSAAKDVSTPLSTSQSLKLVDGTAPVDSSDFRRIIGSVQYLSLTRPDISFAVNKLSQFMHKPTQTHWIATKRLLRYLKQTIFHSIQISKSGLPLLTTFSDADWAGNVDDRTSTSAYISFLGSTPISWSSKKQRAVARSFTEAEYRALANAASETMWLQNLLKELGFPLKTAPQLLCDNLGATHLSFNPVNHSRMKHIQIDLHFVRDLVQQGCLQVRHVHTQDQLADLLTKPLSRQRTKLLSNKIGLADGSPILRGRIKEDCVDCVDQVNSKTKHI</sequence>
<evidence type="ECO:0000313" key="9">
    <source>
        <dbReference type="EMBL" id="SPD17813.1"/>
    </source>
</evidence>
<feature type="compositionally biased region" description="Polar residues" evidence="6">
    <location>
        <begin position="606"/>
        <end position="617"/>
    </location>
</feature>
<evidence type="ECO:0000256" key="3">
    <source>
        <dbReference type="ARBA" id="ARBA00022750"/>
    </source>
</evidence>
<keyword evidence="5" id="KW-0863">Zinc-finger</keyword>
<dbReference type="PANTHER" id="PTHR42648">
    <property type="entry name" value="TRANSPOSASE, PUTATIVE-RELATED"/>
    <property type="match status" value="1"/>
</dbReference>
<evidence type="ECO:0000256" key="5">
    <source>
        <dbReference type="PROSITE-ProRule" id="PRU00047"/>
    </source>
</evidence>
<dbReference type="Pfam" id="PF00665">
    <property type="entry name" value="rve"/>
    <property type="match status" value="1"/>
</dbReference>
<dbReference type="SUPFAM" id="SSF53098">
    <property type="entry name" value="Ribonuclease H-like"/>
    <property type="match status" value="1"/>
</dbReference>
<dbReference type="Pfam" id="PF13976">
    <property type="entry name" value="gag_pre-integrs"/>
    <property type="match status" value="1"/>
</dbReference>
<dbReference type="CDD" id="cd09272">
    <property type="entry name" value="RNase_HI_RT_Ty1"/>
    <property type="match status" value="1"/>
</dbReference>
<dbReference type="Gene3D" id="3.30.420.10">
    <property type="entry name" value="Ribonuclease H-like superfamily/Ribonuclease H"/>
    <property type="match status" value="1"/>
</dbReference>
<dbReference type="SUPFAM" id="SSF57756">
    <property type="entry name" value="Retrovirus zinc finger-like domains"/>
    <property type="match status" value="1"/>
</dbReference>
<dbReference type="EMBL" id="OIVN01004510">
    <property type="protein sequence ID" value="SPD17813.1"/>
    <property type="molecule type" value="Genomic_DNA"/>
</dbReference>
<feature type="compositionally biased region" description="Pro residues" evidence="6">
    <location>
        <begin position="560"/>
        <end position="576"/>
    </location>
</feature>
<dbReference type="InterPro" id="IPR039537">
    <property type="entry name" value="Retrotran_Ty1/copia-like"/>
</dbReference>
<evidence type="ECO:0000256" key="4">
    <source>
        <dbReference type="ARBA" id="ARBA00022801"/>
    </source>
</evidence>
<evidence type="ECO:0000256" key="6">
    <source>
        <dbReference type="SAM" id="MobiDB-lite"/>
    </source>
</evidence>
<keyword evidence="4" id="KW-0378">Hydrolase</keyword>
<dbReference type="GO" id="GO:0015074">
    <property type="term" value="P:DNA integration"/>
    <property type="evidence" value="ECO:0007669"/>
    <property type="project" value="InterPro"/>
</dbReference>
<dbReference type="Pfam" id="PF22936">
    <property type="entry name" value="Pol_BBD"/>
    <property type="match status" value="1"/>
</dbReference>
<name>A0A2N9I1D2_FAGSY</name>
<dbReference type="InterPro" id="IPR001878">
    <property type="entry name" value="Znf_CCHC"/>
</dbReference>
<keyword evidence="1" id="KW-0645">Protease</keyword>
<feature type="domain" description="Integrase catalytic" evidence="8">
    <location>
        <begin position="252"/>
        <end position="416"/>
    </location>
</feature>
<evidence type="ECO:0008006" key="10">
    <source>
        <dbReference type="Google" id="ProtNLM"/>
    </source>
</evidence>
<dbReference type="InterPro" id="IPR013103">
    <property type="entry name" value="RVT_2"/>
</dbReference>
<dbReference type="GO" id="GO:0004190">
    <property type="term" value="F:aspartic-type endopeptidase activity"/>
    <property type="evidence" value="ECO:0007669"/>
    <property type="project" value="UniProtKB-KW"/>
</dbReference>
<gene>
    <name evidence="9" type="ORF">FSB_LOCUS45695</name>
</gene>
<dbReference type="GO" id="GO:0003676">
    <property type="term" value="F:nucleic acid binding"/>
    <property type="evidence" value="ECO:0007669"/>
    <property type="project" value="InterPro"/>
</dbReference>
<feature type="region of interest" description="Disordered" evidence="6">
    <location>
        <begin position="594"/>
        <end position="617"/>
    </location>
</feature>
<keyword evidence="5" id="KW-0862">Zinc</keyword>
<organism evidence="9">
    <name type="scientific">Fagus sylvatica</name>
    <name type="common">Beechnut</name>
    <dbReference type="NCBI Taxonomy" id="28930"/>
    <lineage>
        <taxon>Eukaryota</taxon>
        <taxon>Viridiplantae</taxon>
        <taxon>Streptophyta</taxon>
        <taxon>Embryophyta</taxon>
        <taxon>Tracheophyta</taxon>
        <taxon>Spermatophyta</taxon>
        <taxon>Magnoliopsida</taxon>
        <taxon>eudicotyledons</taxon>
        <taxon>Gunneridae</taxon>
        <taxon>Pentapetalae</taxon>
        <taxon>rosids</taxon>
        <taxon>fabids</taxon>
        <taxon>Fagales</taxon>
        <taxon>Fagaceae</taxon>
        <taxon>Fagus</taxon>
    </lineage>
</organism>
<evidence type="ECO:0000259" key="8">
    <source>
        <dbReference type="PROSITE" id="PS50994"/>
    </source>
</evidence>
<dbReference type="InterPro" id="IPR001584">
    <property type="entry name" value="Integrase_cat-core"/>
</dbReference>
<feature type="domain" description="CCHC-type" evidence="7">
    <location>
        <begin position="26"/>
        <end position="42"/>
    </location>
</feature>
<dbReference type="AlphaFoldDB" id="A0A2N9I1D2"/>
<dbReference type="PANTHER" id="PTHR42648:SF26">
    <property type="entry name" value="INTEGRASE CATALYTIC DOMAIN-CONTAINING PROTEIN"/>
    <property type="match status" value="1"/>
</dbReference>
<dbReference type="InterPro" id="IPR025724">
    <property type="entry name" value="GAG-pre-integrase_dom"/>
</dbReference>
<reference evidence="9" key="1">
    <citation type="submission" date="2018-02" db="EMBL/GenBank/DDBJ databases">
        <authorList>
            <person name="Cohen D.B."/>
            <person name="Kent A.D."/>
        </authorList>
    </citation>
    <scope>NUCLEOTIDE SEQUENCE</scope>
</reference>
<dbReference type="InterPro" id="IPR012337">
    <property type="entry name" value="RNaseH-like_sf"/>
</dbReference>
<evidence type="ECO:0000256" key="1">
    <source>
        <dbReference type="ARBA" id="ARBA00022670"/>
    </source>
</evidence>
<feature type="compositionally biased region" description="Polar residues" evidence="6">
    <location>
        <begin position="534"/>
        <end position="544"/>
    </location>
</feature>
<dbReference type="InterPro" id="IPR036397">
    <property type="entry name" value="RNaseH_sf"/>
</dbReference>
<dbReference type="InterPro" id="IPR043502">
    <property type="entry name" value="DNA/RNA_pol_sf"/>
</dbReference>
<keyword evidence="3" id="KW-0064">Aspartyl protease</keyword>
<accession>A0A2N9I1D2</accession>
<dbReference type="PROSITE" id="PS50994">
    <property type="entry name" value="INTEGRASE"/>
    <property type="match status" value="1"/>
</dbReference>
<feature type="region of interest" description="Disordered" evidence="6">
    <location>
        <begin position="532"/>
        <end position="577"/>
    </location>
</feature>
<dbReference type="Pfam" id="PF07727">
    <property type="entry name" value="RVT_2"/>
    <property type="match status" value="1"/>
</dbReference>